<reference evidence="4 5" key="1">
    <citation type="submission" date="2014-10" db="EMBL/GenBank/DDBJ databases">
        <title>Pedobacter Kyungheensis.</title>
        <authorList>
            <person name="Anderson B.M."/>
            <person name="Newman J.D."/>
        </authorList>
    </citation>
    <scope>NUCLEOTIDE SEQUENCE [LARGE SCALE GENOMIC DNA]</scope>
    <source>
        <strain evidence="4 5">KACC 16221</strain>
    </source>
</reference>
<comment type="caution">
    <text evidence="4">The sequence shown here is derived from an EMBL/GenBank/DDBJ whole genome shotgun (WGS) entry which is preliminary data.</text>
</comment>
<organism evidence="4 5">
    <name type="scientific">Pedobacter kyungheensis</name>
    <dbReference type="NCBI Taxonomy" id="1069985"/>
    <lineage>
        <taxon>Bacteria</taxon>
        <taxon>Pseudomonadati</taxon>
        <taxon>Bacteroidota</taxon>
        <taxon>Sphingobacteriia</taxon>
        <taxon>Sphingobacteriales</taxon>
        <taxon>Sphingobacteriaceae</taxon>
        <taxon>Pedobacter</taxon>
    </lineage>
</organism>
<dbReference type="EMBL" id="JSYN01000017">
    <property type="protein sequence ID" value="KIA92997.1"/>
    <property type="molecule type" value="Genomic_DNA"/>
</dbReference>
<dbReference type="SUPFAM" id="SSF53271">
    <property type="entry name" value="PRTase-like"/>
    <property type="match status" value="1"/>
</dbReference>
<dbReference type="SUPFAM" id="SSF56235">
    <property type="entry name" value="N-terminal nucleophile aminohydrolases (Ntn hydrolases)"/>
    <property type="match status" value="1"/>
</dbReference>
<accession>A0A0C1FJ97</accession>
<dbReference type="InterPro" id="IPR017932">
    <property type="entry name" value="GATase_2_dom"/>
</dbReference>
<evidence type="ECO:0000256" key="2">
    <source>
        <dbReference type="ARBA" id="ARBA00022962"/>
    </source>
</evidence>
<dbReference type="GO" id="GO:0016757">
    <property type="term" value="F:glycosyltransferase activity"/>
    <property type="evidence" value="ECO:0007669"/>
    <property type="project" value="UniProtKB-KW"/>
</dbReference>
<evidence type="ECO:0000259" key="3">
    <source>
        <dbReference type="PROSITE" id="PS51278"/>
    </source>
</evidence>
<dbReference type="Gene3D" id="3.60.20.10">
    <property type="entry name" value="Glutamine Phosphoribosylpyrophosphate, subunit 1, domain 1"/>
    <property type="match status" value="1"/>
</dbReference>
<protein>
    <submittedName>
        <fullName evidence="4">Amidophosphoribosyltransferase</fullName>
    </submittedName>
</protein>
<gene>
    <name evidence="4" type="ORF">OC25_14965</name>
</gene>
<dbReference type="InterPro" id="IPR029057">
    <property type="entry name" value="PRTase-like"/>
</dbReference>
<sequence>MSDQIKHECGIAFIRLLKPLSYYQQKYGTALYGLNKLYLLMEKQHNRGQDGAGIATIKLDMKPGSRYISRYRSMASNAVADIFEYVQNKFVDIQENTPELMQDTEWLKNNVSFIGEVLLGHLRYGTHGKNSIENCHPFLRQNNWMTRNLVIAGNFNMTNVDELLEQLYELGQHPKEKADTVTVLEKIGHFLDDENQELFDQYKKEGHDNVAITQKIAEHLDIANILRRSAKTWDGGYSICGMVGNGDSFIMRDPAGIRPAYYYYDDEIVVAASERPALQTAFNIQYKDVKEIDPGHALIIKKNGEVSMEQFREPTERLSCSFERIYFSKGSDVEIYRERKQLGRLLSDKILKAVNYDLKNTVFSFIPNTAEVAFFGMVDGVQRYVRNLQKETLLHKKEQLNDEQLDELLSLAPRVEKLAVKDVKLRTFITQDADRSEMVAHVYDTTYGIINNHQDTLVALDDSIVRGTTLKQSIIKIVDRLHPKKIIIVSSAPQIRYPDCYGIDMSRMGQFVAFDAAIQLLTERGMWQVIEDVYTKCKASLLLPKEEIVNHVKDIYKPFTPEEISAKIAQIITPKGTVAEVEVIYQSLENLHEACPKNKGDWYFSGNYPTPGGNKVVNKAFVNWKEGNNQRAY</sequence>
<dbReference type="RefSeq" id="WP_039477508.1">
    <property type="nucleotide sequence ID" value="NZ_JSYN01000017.1"/>
</dbReference>
<keyword evidence="4" id="KW-0328">Glycosyltransferase</keyword>
<dbReference type="AlphaFoldDB" id="A0A0C1FJ97"/>
<evidence type="ECO:0000313" key="4">
    <source>
        <dbReference type="EMBL" id="KIA92997.1"/>
    </source>
</evidence>
<evidence type="ECO:0000313" key="5">
    <source>
        <dbReference type="Proteomes" id="UP000031246"/>
    </source>
</evidence>
<keyword evidence="1 4" id="KW-0808">Transferase</keyword>
<proteinExistence type="predicted"/>
<dbReference type="PROSITE" id="PS51278">
    <property type="entry name" value="GATASE_TYPE_2"/>
    <property type="match status" value="1"/>
</dbReference>
<dbReference type="OrthoDB" id="9801213at2"/>
<keyword evidence="5" id="KW-1185">Reference proteome</keyword>
<feature type="domain" description="Glutamine amidotransferase type-2" evidence="3">
    <location>
        <begin position="9"/>
        <end position="303"/>
    </location>
</feature>
<name>A0A0C1FJ97_9SPHI</name>
<dbReference type="InterPro" id="IPR029055">
    <property type="entry name" value="Ntn_hydrolases_N"/>
</dbReference>
<dbReference type="PANTHER" id="PTHR11907">
    <property type="entry name" value="AMIDOPHOSPHORIBOSYLTRANSFERASE"/>
    <property type="match status" value="1"/>
</dbReference>
<evidence type="ECO:0000256" key="1">
    <source>
        <dbReference type="ARBA" id="ARBA00022679"/>
    </source>
</evidence>
<dbReference type="Proteomes" id="UP000031246">
    <property type="component" value="Unassembled WGS sequence"/>
</dbReference>
<keyword evidence="2" id="KW-0315">Glutamine amidotransferase</keyword>